<evidence type="ECO:0000313" key="2">
    <source>
        <dbReference type="EMBL" id="KAK3855262.1"/>
    </source>
</evidence>
<dbReference type="AlphaFoldDB" id="A0AAE1BQS9"/>
<sequence>MSTQKPGSPPLLPPSPPIPFIGQREGWLVREMKLPTLSFLILPSFYSPQCTSSSSPVLPLPLTLKLIHTLFPSLVHPSLSPFPSASSHPSPPPQYPRASPSLLPLTLQAKPLPLSPSPSSVTLVGPTSFVSSLAIGWPGSAPVDDWLWEAC</sequence>
<name>A0AAE1BQS9_PETCI</name>
<accession>A0AAE1BQS9</accession>
<organism evidence="2 3">
    <name type="scientific">Petrolisthes cinctipes</name>
    <name type="common">Flat porcelain crab</name>
    <dbReference type="NCBI Taxonomy" id="88211"/>
    <lineage>
        <taxon>Eukaryota</taxon>
        <taxon>Metazoa</taxon>
        <taxon>Ecdysozoa</taxon>
        <taxon>Arthropoda</taxon>
        <taxon>Crustacea</taxon>
        <taxon>Multicrustacea</taxon>
        <taxon>Malacostraca</taxon>
        <taxon>Eumalacostraca</taxon>
        <taxon>Eucarida</taxon>
        <taxon>Decapoda</taxon>
        <taxon>Pleocyemata</taxon>
        <taxon>Anomura</taxon>
        <taxon>Galatheoidea</taxon>
        <taxon>Porcellanidae</taxon>
        <taxon>Petrolisthes</taxon>
    </lineage>
</organism>
<reference evidence="2" key="1">
    <citation type="submission" date="2023-10" db="EMBL/GenBank/DDBJ databases">
        <title>Genome assemblies of two species of porcelain crab, Petrolisthes cinctipes and Petrolisthes manimaculis (Anomura: Porcellanidae).</title>
        <authorList>
            <person name="Angst P."/>
        </authorList>
    </citation>
    <scope>NUCLEOTIDE SEQUENCE</scope>
    <source>
        <strain evidence="2">PB745_01</strain>
        <tissue evidence="2">Gill</tissue>
    </source>
</reference>
<dbReference type="Proteomes" id="UP001286313">
    <property type="component" value="Unassembled WGS sequence"/>
</dbReference>
<evidence type="ECO:0000313" key="3">
    <source>
        <dbReference type="Proteomes" id="UP001286313"/>
    </source>
</evidence>
<protein>
    <submittedName>
        <fullName evidence="2">Uncharacterized protein</fullName>
    </submittedName>
</protein>
<proteinExistence type="predicted"/>
<evidence type="ECO:0000256" key="1">
    <source>
        <dbReference type="SAM" id="MobiDB-lite"/>
    </source>
</evidence>
<dbReference type="EMBL" id="JAWQEG010006282">
    <property type="protein sequence ID" value="KAK3855262.1"/>
    <property type="molecule type" value="Genomic_DNA"/>
</dbReference>
<gene>
    <name evidence="2" type="ORF">Pcinc_038326</name>
</gene>
<keyword evidence="3" id="KW-1185">Reference proteome</keyword>
<comment type="caution">
    <text evidence="2">The sequence shown here is derived from an EMBL/GenBank/DDBJ whole genome shotgun (WGS) entry which is preliminary data.</text>
</comment>
<feature type="region of interest" description="Disordered" evidence="1">
    <location>
        <begin position="80"/>
        <end position="101"/>
    </location>
</feature>